<protein>
    <submittedName>
        <fullName evidence="2">Uncharacterized protein</fullName>
    </submittedName>
</protein>
<proteinExistence type="predicted"/>
<dbReference type="Proteomes" id="UP001372338">
    <property type="component" value="Unassembled WGS sequence"/>
</dbReference>
<feature type="compositionally biased region" description="Polar residues" evidence="1">
    <location>
        <begin position="11"/>
        <end position="20"/>
    </location>
</feature>
<feature type="region of interest" description="Disordered" evidence="1">
    <location>
        <begin position="1"/>
        <end position="30"/>
    </location>
</feature>
<keyword evidence="3" id="KW-1185">Reference proteome</keyword>
<comment type="caution">
    <text evidence="2">The sequence shown here is derived from an EMBL/GenBank/DDBJ whole genome shotgun (WGS) entry which is preliminary data.</text>
</comment>
<dbReference type="EMBL" id="JAYWIO010000005">
    <property type="protein sequence ID" value="KAK7260355.1"/>
    <property type="molecule type" value="Genomic_DNA"/>
</dbReference>
<feature type="compositionally biased region" description="Basic and acidic residues" evidence="1">
    <location>
        <begin position="132"/>
        <end position="141"/>
    </location>
</feature>
<name>A0AAN9ESL0_CROPI</name>
<gene>
    <name evidence="2" type="ORF">RIF29_26331</name>
</gene>
<reference evidence="2 3" key="1">
    <citation type="submission" date="2024-01" db="EMBL/GenBank/DDBJ databases">
        <title>The genomes of 5 underutilized Papilionoideae crops provide insights into root nodulation and disease resistanc.</title>
        <authorList>
            <person name="Yuan L."/>
        </authorList>
    </citation>
    <scope>NUCLEOTIDE SEQUENCE [LARGE SCALE GENOMIC DNA]</scope>
    <source>
        <strain evidence="2">ZHUSHIDOU_FW_LH</strain>
        <tissue evidence="2">Leaf</tissue>
    </source>
</reference>
<feature type="compositionally biased region" description="Basic and acidic residues" evidence="1">
    <location>
        <begin position="151"/>
        <end position="160"/>
    </location>
</feature>
<dbReference type="AlphaFoldDB" id="A0AAN9ESL0"/>
<feature type="compositionally biased region" description="Basic residues" evidence="1">
    <location>
        <begin position="1"/>
        <end position="10"/>
    </location>
</feature>
<organism evidence="2 3">
    <name type="scientific">Crotalaria pallida</name>
    <name type="common">Smooth rattlebox</name>
    <name type="synonym">Crotalaria striata</name>
    <dbReference type="NCBI Taxonomy" id="3830"/>
    <lineage>
        <taxon>Eukaryota</taxon>
        <taxon>Viridiplantae</taxon>
        <taxon>Streptophyta</taxon>
        <taxon>Embryophyta</taxon>
        <taxon>Tracheophyta</taxon>
        <taxon>Spermatophyta</taxon>
        <taxon>Magnoliopsida</taxon>
        <taxon>eudicotyledons</taxon>
        <taxon>Gunneridae</taxon>
        <taxon>Pentapetalae</taxon>
        <taxon>rosids</taxon>
        <taxon>fabids</taxon>
        <taxon>Fabales</taxon>
        <taxon>Fabaceae</taxon>
        <taxon>Papilionoideae</taxon>
        <taxon>50 kb inversion clade</taxon>
        <taxon>genistoids sensu lato</taxon>
        <taxon>core genistoids</taxon>
        <taxon>Crotalarieae</taxon>
        <taxon>Crotalaria</taxon>
    </lineage>
</organism>
<evidence type="ECO:0000256" key="1">
    <source>
        <dbReference type="SAM" id="MobiDB-lite"/>
    </source>
</evidence>
<sequence length="191" mass="21596">MPKKRGRPLKNKSQSFSKQHGSPIRDTLDPQTFDILQMDEEDLVEIDNLSPKQVEVWLKNLEVLRDRIKGKSIAGVENNGKPRENNPSSSFGDPNFGSQPTTSEPARPNENVETTMQAVDSVIKELSVNHDIGMEKQKEQNTKLQGSQLSVKEKQKDHSTEMPWTVVKTRSKAQIRIMEQRGEVSQSYPNG</sequence>
<feature type="compositionally biased region" description="Polar residues" evidence="1">
    <location>
        <begin position="85"/>
        <end position="104"/>
    </location>
</feature>
<accession>A0AAN9ESL0</accession>
<evidence type="ECO:0000313" key="2">
    <source>
        <dbReference type="EMBL" id="KAK7260355.1"/>
    </source>
</evidence>
<evidence type="ECO:0000313" key="3">
    <source>
        <dbReference type="Proteomes" id="UP001372338"/>
    </source>
</evidence>
<feature type="region of interest" description="Disordered" evidence="1">
    <location>
        <begin position="68"/>
        <end position="164"/>
    </location>
</feature>